<dbReference type="InterPro" id="IPR036869">
    <property type="entry name" value="J_dom_sf"/>
</dbReference>
<evidence type="ECO:0000313" key="2">
    <source>
        <dbReference type="EMBL" id="OAY75109.1"/>
    </source>
</evidence>
<dbReference type="InterPro" id="IPR001623">
    <property type="entry name" value="DnaJ_domain"/>
</dbReference>
<dbReference type="Gene3D" id="1.10.287.110">
    <property type="entry name" value="DnaJ domain"/>
    <property type="match status" value="1"/>
</dbReference>
<evidence type="ECO:0000259" key="1">
    <source>
        <dbReference type="PROSITE" id="PS50076"/>
    </source>
</evidence>
<dbReference type="Proteomes" id="UP000092600">
    <property type="component" value="Unassembled WGS sequence"/>
</dbReference>
<dbReference type="Pfam" id="PF00226">
    <property type="entry name" value="DnaJ"/>
    <property type="match status" value="1"/>
</dbReference>
<name>A0A199VDD8_ANACO</name>
<dbReference type="AlphaFoldDB" id="A0A199VDD8"/>
<sequence length="271" mass="31226">MRRSFAAPSPPLRTAMNHVRAALLGARAAPPQPPLFAAAALFHSTPVLERKRRTQWHYRFNYYAKRRRNKESKTTLLRNISDYAEYLFQSWRDEEEQNESHGPSWFRGHYWVRGTNKNGLHSNKGNYGNNGKIRLEFCSSDDDDDSDVETIFRSTFGGQRYSYWSFDSSENFGWRSSSNRAYHESSSRDWRYETDEETDVSTHSELASARQALGMSVCGPLKLEDVKSAYRACALKWHPDRHNGSSKVAAEEKFKHCSAAYKTLCDRLATS</sequence>
<dbReference type="PANTHER" id="PTHR45376:SF1">
    <property type="entry name" value="CHAPERONE DNAJ-DOMAIN SUPERFAMILY PROTEIN-RELATED"/>
    <property type="match status" value="1"/>
</dbReference>
<dbReference type="PANTHER" id="PTHR45376">
    <property type="entry name" value="CHAPERONE DNAJ-DOMAIN SUPERFAMILY PROTEIN-RELATED"/>
    <property type="match status" value="1"/>
</dbReference>
<evidence type="ECO:0000313" key="3">
    <source>
        <dbReference type="Proteomes" id="UP000092600"/>
    </source>
</evidence>
<gene>
    <name evidence="2" type="ORF">ACMD2_22455</name>
</gene>
<proteinExistence type="predicted"/>
<reference evidence="2 3" key="1">
    <citation type="journal article" date="2016" name="DNA Res.">
        <title>The draft genome of MD-2 pineapple using hybrid error correction of long reads.</title>
        <authorList>
            <person name="Redwan R.M."/>
            <person name="Saidin A."/>
            <person name="Kumar S.V."/>
        </authorList>
    </citation>
    <scope>NUCLEOTIDE SEQUENCE [LARGE SCALE GENOMIC DNA]</scope>
    <source>
        <strain evidence="3">cv. MD2</strain>
        <tissue evidence="2">Leaf</tissue>
    </source>
</reference>
<accession>A0A199VDD8</accession>
<dbReference type="SMART" id="SM00271">
    <property type="entry name" value="DnaJ"/>
    <property type="match status" value="1"/>
</dbReference>
<dbReference type="SUPFAM" id="SSF46565">
    <property type="entry name" value="Chaperone J-domain"/>
    <property type="match status" value="1"/>
</dbReference>
<dbReference type="GO" id="GO:0005783">
    <property type="term" value="C:endoplasmic reticulum"/>
    <property type="evidence" value="ECO:0007669"/>
    <property type="project" value="UniProtKB-ARBA"/>
</dbReference>
<dbReference type="PRINTS" id="PR00625">
    <property type="entry name" value="JDOMAIN"/>
</dbReference>
<organism evidence="2 3">
    <name type="scientific">Ananas comosus</name>
    <name type="common">Pineapple</name>
    <name type="synonym">Ananas ananas</name>
    <dbReference type="NCBI Taxonomy" id="4615"/>
    <lineage>
        <taxon>Eukaryota</taxon>
        <taxon>Viridiplantae</taxon>
        <taxon>Streptophyta</taxon>
        <taxon>Embryophyta</taxon>
        <taxon>Tracheophyta</taxon>
        <taxon>Spermatophyta</taxon>
        <taxon>Magnoliopsida</taxon>
        <taxon>Liliopsida</taxon>
        <taxon>Poales</taxon>
        <taxon>Bromeliaceae</taxon>
        <taxon>Bromelioideae</taxon>
        <taxon>Ananas</taxon>
    </lineage>
</organism>
<dbReference type="PROSITE" id="PS50076">
    <property type="entry name" value="DNAJ_2"/>
    <property type="match status" value="1"/>
</dbReference>
<comment type="caution">
    <text evidence="2">The sequence shown here is derived from an EMBL/GenBank/DDBJ whole genome shotgun (WGS) entry which is preliminary data.</text>
</comment>
<dbReference type="CDD" id="cd06257">
    <property type="entry name" value="DnaJ"/>
    <property type="match status" value="1"/>
</dbReference>
<protein>
    <recommendedName>
        <fullName evidence="1">J domain-containing protein</fullName>
    </recommendedName>
</protein>
<feature type="domain" description="J" evidence="1">
    <location>
        <begin position="208"/>
        <end position="269"/>
    </location>
</feature>
<dbReference type="EMBL" id="LSRQ01002210">
    <property type="protein sequence ID" value="OAY75109.1"/>
    <property type="molecule type" value="Genomic_DNA"/>
</dbReference>
<dbReference type="STRING" id="4615.A0A199VDD8"/>